<dbReference type="EMBL" id="QHLZ01000016">
    <property type="protein sequence ID" value="PXA64071.1"/>
    <property type="molecule type" value="Genomic_DNA"/>
</dbReference>
<dbReference type="OrthoDB" id="3378334at2"/>
<dbReference type="RefSeq" id="WP_110107699.1">
    <property type="nucleotide sequence ID" value="NZ_JACBZZ010000001.1"/>
</dbReference>
<comment type="caution">
    <text evidence="2">The sequence shown here is derived from an EMBL/GenBank/DDBJ whole genome shotgun (WGS) entry which is preliminary data.</text>
</comment>
<accession>A0A2V3DN44</accession>
<dbReference type="AlphaFoldDB" id="A0A2V3DN44"/>
<protein>
    <submittedName>
        <fullName evidence="2">Prevent-host-death protein</fullName>
    </submittedName>
</protein>
<dbReference type="SUPFAM" id="SSF143120">
    <property type="entry name" value="YefM-like"/>
    <property type="match status" value="1"/>
</dbReference>
<keyword evidence="3" id="KW-1185">Reference proteome</keyword>
<dbReference type="Proteomes" id="UP000246303">
    <property type="component" value="Unassembled WGS sequence"/>
</dbReference>
<reference evidence="2 3" key="1">
    <citation type="submission" date="2018-05" db="EMBL/GenBank/DDBJ databases">
        <title>Genetic diversity of glacier-inhabiting Cryobacterium bacteria in China and description of Cryobacterium mengkeensis sp. nov. and Arthrobacter glacialis sp. nov.</title>
        <authorList>
            <person name="Liu Q."/>
            <person name="Xin Y.-H."/>
        </authorList>
    </citation>
    <scope>NUCLEOTIDE SEQUENCE [LARGE SCALE GENOMIC DNA]</scope>
    <source>
        <strain evidence="2 3">GP3</strain>
    </source>
</reference>
<name>A0A2V3DN44_9MICC</name>
<comment type="similarity">
    <text evidence="1">Belongs to the phD/YefM antitoxin family.</text>
</comment>
<evidence type="ECO:0000313" key="2">
    <source>
        <dbReference type="EMBL" id="PXA64071.1"/>
    </source>
</evidence>
<sequence length="151" mass="16253">MNTRTRSRTTFQSSELSRSSAEVFAAAADHPVEVTRRDGESLVLMSGSADRARTNLLELAAQLVAVSTSTDGPLVTRMIDRFPWMLALSPADQQACANDILSAARASFATNQPHLAIAELTAWRETATAIAAGLGQEPVEWLDDSVVVERP</sequence>
<dbReference type="InterPro" id="IPR036165">
    <property type="entry name" value="YefM-like_sf"/>
</dbReference>
<evidence type="ECO:0000313" key="3">
    <source>
        <dbReference type="Proteomes" id="UP000246303"/>
    </source>
</evidence>
<evidence type="ECO:0000256" key="1">
    <source>
        <dbReference type="ARBA" id="ARBA00009981"/>
    </source>
</evidence>
<proteinExistence type="inferred from homology"/>
<gene>
    <name evidence="2" type="ORF">CVS29_17025</name>
</gene>
<organism evidence="2 3">
    <name type="scientific">Arthrobacter psychrochitiniphilus</name>
    <dbReference type="NCBI Taxonomy" id="291045"/>
    <lineage>
        <taxon>Bacteria</taxon>
        <taxon>Bacillati</taxon>
        <taxon>Actinomycetota</taxon>
        <taxon>Actinomycetes</taxon>
        <taxon>Micrococcales</taxon>
        <taxon>Micrococcaceae</taxon>
        <taxon>Arthrobacter</taxon>
    </lineage>
</organism>